<dbReference type="InterPro" id="IPR001163">
    <property type="entry name" value="Sm_dom_euk/arc"/>
</dbReference>
<proteinExistence type="predicted"/>
<dbReference type="GO" id="GO:0003723">
    <property type="term" value="F:RNA binding"/>
    <property type="evidence" value="ECO:0007669"/>
    <property type="project" value="InterPro"/>
</dbReference>
<dbReference type="Pfam" id="PF01423">
    <property type="entry name" value="LSM"/>
    <property type="match status" value="1"/>
</dbReference>
<evidence type="ECO:0000259" key="1">
    <source>
        <dbReference type="PROSITE" id="PS52002"/>
    </source>
</evidence>
<dbReference type="SUPFAM" id="SSF50182">
    <property type="entry name" value="Sm-like ribonucleoproteins"/>
    <property type="match status" value="1"/>
</dbReference>
<sequence>MIKSPLLHLKDQIGRNVIIYTFNNKKISGILSGVDVYVNVHLREAREEQYLGDVIINGSNVLFFDLH</sequence>
<dbReference type="KEGG" id="vnx:VNE69_02007"/>
<feature type="domain" description="Sm" evidence="1">
    <location>
        <begin position="4"/>
        <end position="67"/>
    </location>
</feature>
<dbReference type="InterPro" id="IPR010920">
    <property type="entry name" value="LSM_dom_sf"/>
</dbReference>
<dbReference type="GeneID" id="90540297"/>
<dbReference type="EMBL" id="CP142727">
    <property type="protein sequence ID" value="WUR02480.1"/>
    <property type="molecule type" value="Genomic_DNA"/>
</dbReference>
<gene>
    <name evidence="2" type="ORF">VNE69_02007</name>
</gene>
<dbReference type="RefSeq" id="XP_065328625.1">
    <property type="nucleotide sequence ID" value="XM_065472553.1"/>
</dbReference>
<dbReference type="Gene3D" id="2.30.30.100">
    <property type="match status" value="1"/>
</dbReference>
<name>A0AAX4J963_9MICR</name>
<keyword evidence="3" id="KW-1185">Reference proteome</keyword>
<reference evidence="2" key="1">
    <citation type="journal article" date="2024" name="BMC Genomics">
        <title>Functional annotation of a divergent genome using sequence and structure-based similarity.</title>
        <authorList>
            <person name="Svedberg D."/>
            <person name="Winiger R.R."/>
            <person name="Berg A."/>
            <person name="Sharma H."/>
            <person name="Tellgren-Roth C."/>
            <person name="Debrunner-Vossbrinck B.A."/>
            <person name="Vossbrinck C.R."/>
            <person name="Barandun J."/>
        </authorList>
    </citation>
    <scope>NUCLEOTIDE SEQUENCE</scope>
    <source>
        <strain evidence="2">Illinois isolate</strain>
    </source>
</reference>
<evidence type="ECO:0000313" key="3">
    <source>
        <dbReference type="Proteomes" id="UP001334084"/>
    </source>
</evidence>
<dbReference type="SMART" id="SM00651">
    <property type="entry name" value="Sm"/>
    <property type="match status" value="1"/>
</dbReference>
<keyword evidence="2" id="KW-0687">Ribonucleoprotein</keyword>
<dbReference type="PROSITE" id="PS52002">
    <property type="entry name" value="SM"/>
    <property type="match status" value="1"/>
</dbReference>
<dbReference type="GO" id="GO:1990904">
    <property type="term" value="C:ribonucleoprotein complex"/>
    <property type="evidence" value="ECO:0007669"/>
    <property type="project" value="UniProtKB-KW"/>
</dbReference>
<dbReference type="Proteomes" id="UP001334084">
    <property type="component" value="Chromosome 2"/>
</dbReference>
<accession>A0AAX4J963</accession>
<dbReference type="InterPro" id="IPR047575">
    <property type="entry name" value="Sm"/>
</dbReference>
<evidence type="ECO:0000313" key="2">
    <source>
        <dbReference type="EMBL" id="WUR02480.1"/>
    </source>
</evidence>
<protein>
    <submittedName>
        <fullName evidence="2">SM-like small nuclear ribonucleoprotein</fullName>
    </submittedName>
</protein>
<organism evidence="2 3">
    <name type="scientific">Vairimorpha necatrix</name>
    <dbReference type="NCBI Taxonomy" id="6039"/>
    <lineage>
        <taxon>Eukaryota</taxon>
        <taxon>Fungi</taxon>
        <taxon>Fungi incertae sedis</taxon>
        <taxon>Microsporidia</taxon>
        <taxon>Nosematidae</taxon>
        <taxon>Vairimorpha</taxon>
    </lineage>
</organism>
<dbReference type="AlphaFoldDB" id="A0AAX4J963"/>